<feature type="domain" description="CMP/dCMP-type deaminase" evidence="9">
    <location>
        <begin position="1"/>
        <end position="107"/>
    </location>
</feature>
<feature type="binding site" evidence="8">
    <location>
        <position position="76"/>
    </location>
    <ligand>
        <name>Zn(2+)</name>
        <dbReference type="ChEBI" id="CHEBI:29105"/>
        <note>catalytic</note>
    </ligand>
</feature>
<dbReference type="OrthoDB" id="9802676at2"/>
<proteinExistence type="inferred from homology"/>
<evidence type="ECO:0000256" key="8">
    <source>
        <dbReference type="HAMAP-Rule" id="MF_00972"/>
    </source>
</evidence>
<dbReference type="EMBL" id="RAQO01000007">
    <property type="protein sequence ID" value="RKF17534.1"/>
    <property type="molecule type" value="Genomic_DNA"/>
</dbReference>
<feature type="active site" description="Proton donor" evidence="8">
    <location>
        <position position="48"/>
    </location>
</feature>
<dbReference type="CDD" id="cd01285">
    <property type="entry name" value="nucleoside_deaminase"/>
    <property type="match status" value="1"/>
</dbReference>
<dbReference type="FunFam" id="3.40.140.10:FF:000005">
    <property type="entry name" value="tRNA-specific adenosine deaminase"/>
    <property type="match status" value="1"/>
</dbReference>
<keyword evidence="4 8" id="KW-0479">Metal-binding</keyword>
<dbReference type="AlphaFoldDB" id="A0A420EA32"/>
<dbReference type="PANTHER" id="PTHR11079">
    <property type="entry name" value="CYTOSINE DEAMINASE FAMILY MEMBER"/>
    <property type="match status" value="1"/>
</dbReference>
<evidence type="ECO:0000256" key="2">
    <source>
        <dbReference type="ARBA" id="ARBA00011738"/>
    </source>
</evidence>
<dbReference type="HAMAP" id="MF_00972">
    <property type="entry name" value="tRNA_aden_deaminase"/>
    <property type="match status" value="1"/>
</dbReference>
<evidence type="ECO:0000259" key="9">
    <source>
        <dbReference type="PROSITE" id="PS51747"/>
    </source>
</evidence>
<organism evidence="10 11">
    <name type="scientific">Alginatibacterium sediminis</name>
    <dbReference type="NCBI Taxonomy" id="2164068"/>
    <lineage>
        <taxon>Bacteria</taxon>
        <taxon>Pseudomonadati</taxon>
        <taxon>Pseudomonadota</taxon>
        <taxon>Gammaproteobacteria</taxon>
        <taxon>Alteromonadales</taxon>
        <taxon>Alteromonadaceae</taxon>
        <taxon>Alginatibacterium</taxon>
    </lineage>
</organism>
<keyword evidence="6 8" id="KW-0862">Zinc</keyword>
<evidence type="ECO:0000256" key="6">
    <source>
        <dbReference type="ARBA" id="ARBA00022833"/>
    </source>
</evidence>
<dbReference type="Pfam" id="PF14437">
    <property type="entry name" value="MafB19-deam"/>
    <property type="match status" value="1"/>
</dbReference>
<protein>
    <recommendedName>
        <fullName evidence="8">tRNA-specific adenosine deaminase</fullName>
        <ecNumber evidence="8">3.5.4.33</ecNumber>
    </recommendedName>
</protein>
<dbReference type="GO" id="GO:0002100">
    <property type="term" value="P:tRNA wobble adenosine to inosine editing"/>
    <property type="evidence" value="ECO:0007669"/>
    <property type="project" value="UniProtKB-UniRule"/>
</dbReference>
<comment type="function">
    <text evidence="8">Catalyzes the deamination of adenosine to inosine at the wobble position 34 of tRNA(Arg2).</text>
</comment>
<comment type="catalytic activity">
    <reaction evidence="7 8">
        <text>adenosine(34) in tRNA + H2O + H(+) = inosine(34) in tRNA + NH4(+)</text>
        <dbReference type="Rhea" id="RHEA:43168"/>
        <dbReference type="Rhea" id="RHEA-COMP:10373"/>
        <dbReference type="Rhea" id="RHEA-COMP:10374"/>
        <dbReference type="ChEBI" id="CHEBI:15377"/>
        <dbReference type="ChEBI" id="CHEBI:15378"/>
        <dbReference type="ChEBI" id="CHEBI:28938"/>
        <dbReference type="ChEBI" id="CHEBI:74411"/>
        <dbReference type="ChEBI" id="CHEBI:82852"/>
        <dbReference type="EC" id="3.5.4.33"/>
    </reaction>
</comment>
<dbReference type="PROSITE" id="PS51747">
    <property type="entry name" value="CYT_DCMP_DEAMINASES_2"/>
    <property type="match status" value="1"/>
</dbReference>
<dbReference type="SUPFAM" id="SSF53927">
    <property type="entry name" value="Cytidine deaminase-like"/>
    <property type="match status" value="1"/>
</dbReference>
<evidence type="ECO:0000313" key="10">
    <source>
        <dbReference type="EMBL" id="RKF17534.1"/>
    </source>
</evidence>
<dbReference type="PROSITE" id="PS00903">
    <property type="entry name" value="CYT_DCMP_DEAMINASES_1"/>
    <property type="match status" value="1"/>
</dbReference>
<keyword evidence="3 8" id="KW-0819">tRNA processing</keyword>
<keyword evidence="11" id="KW-1185">Reference proteome</keyword>
<feature type="binding site" evidence="8">
    <location>
        <position position="79"/>
    </location>
    <ligand>
        <name>Zn(2+)</name>
        <dbReference type="ChEBI" id="CHEBI:29105"/>
        <note>catalytic</note>
    </ligand>
</feature>
<comment type="cofactor">
    <cofactor evidence="8">
        <name>Zn(2+)</name>
        <dbReference type="ChEBI" id="CHEBI:29105"/>
    </cofactor>
    <text evidence="8">Binds 1 zinc ion per subunit.</text>
</comment>
<evidence type="ECO:0000256" key="7">
    <source>
        <dbReference type="ARBA" id="ARBA00048045"/>
    </source>
</evidence>
<sequence>MRHAMQLAKRAQAEGEVPVGAVVVHQGRAIGQGWNQSITQHNACAHAEIMALQEAGKAISNYRLVDATLYVTLEPCTMCAGAMVHARVARLVYGANDSKTGAAGSVYNVVQDLRLNHQLEIQANVEAVACKEQLQAFFKQRRSEIKALKLAKRQAELLASSNETS</sequence>
<evidence type="ECO:0000256" key="3">
    <source>
        <dbReference type="ARBA" id="ARBA00022694"/>
    </source>
</evidence>
<reference evidence="10 11" key="1">
    <citation type="submission" date="2018-09" db="EMBL/GenBank/DDBJ databases">
        <authorList>
            <person name="Wang Z."/>
        </authorList>
    </citation>
    <scope>NUCLEOTIDE SEQUENCE [LARGE SCALE GENOMIC DNA]</scope>
    <source>
        <strain evidence="10 11">ALS 81</strain>
    </source>
</reference>
<evidence type="ECO:0000256" key="5">
    <source>
        <dbReference type="ARBA" id="ARBA00022801"/>
    </source>
</evidence>
<comment type="caution">
    <text evidence="10">The sequence shown here is derived from an EMBL/GenBank/DDBJ whole genome shotgun (WGS) entry which is preliminary data.</text>
</comment>
<dbReference type="GO" id="GO:0052717">
    <property type="term" value="F:tRNA-specific adenosine-34 deaminase activity"/>
    <property type="evidence" value="ECO:0007669"/>
    <property type="project" value="UniProtKB-UniRule"/>
</dbReference>
<dbReference type="InterPro" id="IPR028883">
    <property type="entry name" value="tRNA_aden_deaminase"/>
</dbReference>
<feature type="binding site" evidence="8">
    <location>
        <position position="46"/>
    </location>
    <ligand>
        <name>Zn(2+)</name>
        <dbReference type="ChEBI" id="CHEBI:29105"/>
        <note>catalytic</note>
    </ligand>
</feature>
<dbReference type="InterPro" id="IPR058535">
    <property type="entry name" value="MafB19-deam"/>
</dbReference>
<comment type="subunit">
    <text evidence="2 8">Homodimer.</text>
</comment>
<dbReference type="Proteomes" id="UP000286482">
    <property type="component" value="Unassembled WGS sequence"/>
</dbReference>
<accession>A0A420EA32</accession>
<gene>
    <name evidence="8 10" type="primary">tadA</name>
    <name evidence="10" type="ORF">DBZ36_13085</name>
</gene>
<evidence type="ECO:0000256" key="1">
    <source>
        <dbReference type="ARBA" id="ARBA00010669"/>
    </source>
</evidence>
<dbReference type="GO" id="GO:0008270">
    <property type="term" value="F:zinc ion binding"/>
    <property type="evidence" value="ECO:0007669"/>
    <property type="project" value="UniProtKB-UniRule"/>
</dbReference>
<dbReference type="Gene3D" id="3.40.140.10">
    <property type="entry name" value="Cytidine Deaminase, domain 2"/>
    <property type="match status" value="1"/>
</dbReference>
<dbReference type="NCBIfam" id="NF008113">
    <property type="entry name" value="PRK10860.1"/>
    <property type="match status" value="1"/>
</dbReference>
<dbReference type="EC" id="3.5.4.33" evidence="8"/>
<dbReference type="InterPro" id="IPR016193">
    <property type="entry name" value="Cytidine_deaminase-like"/>
</dbReference>
<evidence type="ECO:0000256" key="4">
    <source>
        <dbReference type="ARBA" id="ARBA00022723"/>
    </source>
</evidence>
<comment type="similarity">
    <text evidence="1">Belongs to the cytidine and deoxycytidylate deaminase family. ADAT2 subfamily.</text>
</comment>
<dbReference type="PANTHER" id="PTHR11079:SF202">
    <property type="entry name" value="TRNA-SPECIFIC ADENOSINE DEAMINASE"/>
    <property type="match status" value="1"/>
</dbReference>
<keyword evidence="5 8" id="KW-0378">Hydrolase</keyword>
<dbReference type="InterPro" id="IPR016192">
    <property type="entry name" value="APOBEC/CMP_deaminase_Zn-bd"/>
</dbReference>
<name>A0A420EA32_9ALTE</name>
<dbReference type="InterPro" id="IPR002125">
    <property type="entry name" value="CMP_dCMP_dom"/>
</dbReference>
<evidence type="ECO:0000313" key="11">
    <source>
        <dbReference type="Proteomes" id="UP000286482"/>
    </source>
</evidence>